<evidence type="ECO:0000313" key="6">
    <source>
        <dbReference type="EMBL" id="NMN98193.1"/>
    </source>
</evidence>
<dbReference type="SUPFAM" id="SSF52172">
    <property type="entry name" value="CheY-like"/>
    <property type="match status" value="1"/>
</dbReference>
<keyword evidence="4" id="KW-0804">Transcription</keyword>
<dbReference type="InterPro" id="IPR036388">
    <property type="entry name" value="WH-like_DNA-bd_sf"/>
</dbReference>
<dbReference type="Pfam" id="PF03861">
    <property type="entry name" value="ANTAR"/>
    <property type="match status" value="1"/>
</dbReference>
<keyword evidence="1" id="KW-0808">Transferase</keyword>
<sequence>MTAREEQLTSAFIRLADTMVEDYDLVELLQQLVDGCIVVVDSGSAGVLLDDQRGALQVLASSSEQIRLLELFQIQADSGPCVEAFRSGVAVLVPDLAAEAARWPEFSRAAAELGVASVHALPLRLRAHIIGAIGLFGTEIGPIEPTDLRAAQALADMAAIGILHQRALQQSEILNEQLQHALNSRVIIEQAKGVLAGHALVTMDTAFGLLRSYARTNNLRLVAVARGVVDGTITASAVLSQK</sequence>
<name>A0A848KGQ3_9NOCA</name>
<evidence type="ECO:0000256" key="4">
    <source>
        <dbReference type="ARBA" id="ARBA00023163"/>
    </source>
</evidence>
<dbReference type="InterPro" id="IPR003018">
    <property type="entry name" value="GAF"/>
</dbReference>
<protein>
    <submittedName>
        <fullName evidence="6">GAF and ANTAR domain-containing protein</fullName>
    </submittedName>
</protein>
<dbReference type="InterPro" id="IPR011006">
    <property type="entry name" value="CheY-like_superfamily"/>
</dbReference>
<dbReference type="SMART" id="SM00065">
    <property type="entry name" value="GAF"/>
    <property type="match status" value="1"/>
</dbReference>
<evidence type="ECO:0000256" key="2">
    <source>
        <dbReference type="ARBA" id="ARBA00022777"/>
    </source>
</evidence>
<evidence type="ECO:0000259" key="5">
    <source>
        <dbReference type="PROSITE" id="PS50921"/>
    </source>
</evidence>
<dbReference type="PROSITE" id="PS50921">
    <property type="entry name" value="ANTAR"/>
    <property type="match status" value="1"/>
</dbReference>
<evidence type="ECO:0000313" key="7">
    <source>
        <dbReference type="Proteomes" id="UP000535543"/>
    </source>
</evidence>
<dbReference type="PIRSF" id="PIRSF036625">
    <property type="entry name" value="GAF_ANTAR"/>
    <property type="match status" value="1"/>
</dbReference>
<dbReference type="GO" id="GO:0016301">
    <property type="term" value="F:kinase activity"/>
    <property type="evidence" value="ECO:0007669"/>
    <property type="project" value="UniProtKB-KW"/>
</dbReference>
<evidence type="ECO:0000256" key="1">
    <source>
        <dbReference type="ARBA" id="ARBA00022679"/>
    </source>
</evidence>
<dbReference type="Proteomes" id="UP000535543">
    <property type="component" value="Unassembled WGS sequence"/>
</dbReference>
<accession>A0A848KGQ3</accession>
<gene>
    <name evidence="6" type="ORF">FGL95_24425</name>
</gene>
<dbReference type="Gene3D" id="1.10.10.10">
    <property type="entry name" value="Winged helix-like DNA-binding domain superfamily/Winged helix DNA-binding domain"/>
    <property type="match status" value="1"/>
</dbReference>
<dbReference type="InterPro" id="IPR012074">
    <property type="entry name" value="GAF_ANTAR"/>
</dbReference>
<dbReference type="GO" id="GO:0003723">
    <property type="term" value="F:RNA binding"/>
    <property type="evidence" value="ECO:0007669"/>
    <property type="project" value="InterPro"/>
</dbReference>
<dbReference type="EMBL" id="VCQU01000010">
    <property type="protein sequence ID" value="NMN98193.1"/>
    <property type="molecule type" value="Genomic_DNA"/>
</dbReference>
<organism evidence="6 7">
    <name type="scientific">Antrihabitans stalactiti</name>
    <dbReference type="NCBI Taxonomy" id="2584121"/>
    <lineage>
        <taxon>Bacteria</taxon>
        <taxon>Bacillati</taxon>
        <taxon>Actinomycetota</taxon>
        <taxon>Actinomycetes</taxon>
        <taxon>Mycobacteriales</taxon>
        <taxon>Nocardiaceae</taxon>
        <taxon>Antrihabitans</taxon>
    </lineage>
</organism>
<dbReference type="SUPFAM" id="SSF55781">
    <property type="entry name" value="GAF domain-like"/>
    <property type="match status" value="1"/>
</dbReference>
<dbReference type="AlphaFoldDB" id="A0A848KGQ3"/>
<dbReference type="RefSeq" id="WP_169592104.1">
    <property type="nucleotide sequence ID" value="NZ_VCQU01000010.1"/>
</dbReference>
<keyword evidence="2" id="KW-0418">Kinase</keyword>
<dbReference type="Pfam" id="PF13185">
    <property type="entry name" value="GAF_2"/>
    <property type="match status" value="1"/>
</dbReference>
<keyword evidence="3" id="KW-0805">Transcription regulation</keyword>
<dbReference type="InterPro" id="IPR005561">
    <property type="entry name" value="ANTAR"/>
</dbReference>
<reference evidence="6 7" key="2">
    <citation type="submission" date="2020-06" db="EMBL/GenBank/DDBJ databases">
        <title>Antribacter stalactiti gen. nov., sp. nov., a new member of the family Nacardiaceae isolated from a cave.</title>
        <authorList>
            <person name="Kim I.S."/>
        </authorList>
    </citation>
    <scope>NUCLEOTIDE SEQUENCE [LARGE SCALE GENOMIC DNA]</scope>
    <source>
        <strain evidence="6 7">YC2-7</strain>
    </source>
</reference>
<evidence type="ECO:0000256" key="3">
    <source>
        <dbReference type="ARBA" id="ARBA00023015"/>
    </source>
</evidence>
<dbReference type="SMART" id="SM01012">
    <property type="entry name" value="ANTAR"/>
    <property type="match status" value="1"/>
</dbReference>
<proteinExistence type="predicted"/>
<feature type="domain" description="ANTAR" evidence="5">
    <location>
        <begin position="168"/>
        <end position="229"/>
    </location>
</feature>
<dbReference type="Gene3D" id="3.30.450.40">
    <property type="match status" value="1"/>
</dbReference>
<dbReference type="InterPro" id="IPR029016">
    <property type="entry name" value="GAF-like_dom_sf"/>
</dbReference>
<comment type="caution">
    <text evidence="6">The sequence shown here is derived from an EMBL/GenBank/DDBJ whole genome shotgun (WGS) entry which is preliminary data.</text>
</comment>
<reference evidence="6 7" key="1">
    <citation type="submission" date="2019-05" db="EMBL/GenBank/DDBJ databases">
        <authorList>
            <person name="Lee S.D."/>
        </authorList>
    </citation>
    <scope>NUCLEOTIDE SEQUENCE [LARGE SCALE GENOMIC DNA]</scope>
    <source>
        <strain evidence="6 7">YC2-7</strain>
    </source>
</reference>
<keyword evidence="7" id="KW-1185">Reference proteome</keyword>